<dbReference type="PANTHER" id="PTHR33112:SF16">
    <property type="entry name" value="HETEROKARYON INCOMPATIBILITY DOMAIN-CONTAINING PROTEIN"/>
    <property type="match status" value="1"/>
</dbReference>
<protein>
    <submittedName>
        <fullName evidence="1">Uncharacterized protein</fullName>
    </submittedName>
</protein>
<dbReference type="Proteomes" id="UP001172673">
    <property type="component" value="Unassembled WGS sequence"/>
</dbReference>
<gene>
    <name evidence="1" type="ORF">H2200_005046</name>
</gene>
<name>A0AA38XBC0_9EURO</name>
<keyword evidence="2" id="KW-1185">Reference proteome</keyword>
<reference evidence="1" key="1">
    <citation type="submission" date="2022-10" db="EMBL/GenBank/DDBJ databases">
        <title>Culturing micro-colonial fungi from biological soil crusts in the Mojave desert and describing Neophaeococcomyces mojavensis, and introducing the new genera and species Taxawa tesnikishii.</title>
        <authorList>
            <person name="Kurbessoian T."/>
            <person name="Stajich J.E."/>
        </authorList>
    </citation>
    <scope>NUCLEOTIDE SEQUENCE</scope>
    <source>
        <strain evidence="1">TK_41</strain>
    </source>
</reference>
<proteinExistence type="predicted"/>
<comment type="caution">
    <text evidence="1">The sequence shown here is derived from an EMBL/GenBank/DDBJ whole genome shotgun (WGS) entry which is preliminary data.</text>
</comment>
<sequence length="300" mass="34636">MKPVTERFPGEENHSEAWDWHFSKRFCTPYWQKRSKKPPETNTWYNMWYMLLTDYSKRRLTNSSDIFPALSGLQTVFAAFTQDQLLAGPFSNDLERGLLWEVDLFQINHRATPFRAPTWSWASVEGPVSWPFDINSEFIPGYKIQLVDHGTVSKAQKSEDHLGADTHGEVGEGTYIKLLGRWRSTGSWDEITIPTDSNSTHWYLYDHHGMTHATCSFDVGANTDHIHPHFQKGDWGLLQIATWDIYSHVDTTRVLYALILRSVPGVDELYERIGIAHIYTDDIATDAEILDWEVKTLKIV</sequence>
<dbReference type="EMBL" id="JAPDRK010000007">
    <property type="protein sequence ID" value="KAJ9610269.1"/>
    <property type="molecule type" value="Genomic_DNA"/>
</dbReference>
<dbReference type="AlphaFoldDB" id="A0AA38XBC0"/>
<dbReference type="PANTHER" id="PTHR33112">
    <property type="entry name" value="DOMAIN PROTEIN, PUTATIVE-RELATED"/>
    <property type="match status" value="1"/>
</dbReference>
<accession>A0AA38XBC0</accession>
<evidence type="ECO:0000313" key="1">
    <source>
        <dbReference type="EMBL" id="KAJ9610269.1"/>
    </source>
</evidence>
<organism evidence="1 2">
    <name type="scientific">Cladophialophora chaetospira</name>
    <dbReference type="NCBI Taxonomy" id="386627"/>
    <lineage>
        <taxon>Eukaryota</taxon>
        <taxon>Fungi</taxon>
        <taxon>Dikarya</taxon>
        <taxon>Ascomycota</taxon>
        <taxon>Pezizomycotina</taxon>
        <taxon>Eurotiomycetes</taxon>
        <taxon>Chaetothyriomycetidae</taxon>
        <taxon>Chaetothyriales</taxon>
        <taxon>Herpotrichiellaceae</taxon>
        <taxon>Cladophialophora</taxon>
    </lineage>
</organism>
<evidence type="ECO:0000313" key="2">
    <source>
        <dbReference type="Proteomes" id="UP001172673"/>
    </source>
</evidence>